<dbReference type="InterPro" id="IPR003593">
    <property type="entry name" value="AAA+_ATPase"/>
</dbReference>
<dbReference type="Pfam" id="PF00005">
    <property type="entry name" value="ABC_tran"/>
    <property type="match status" value="1"/>
</dbReference>
<dbReference type="OrthoDB" id="9804819at2"/>
<dbReference type="Pfam" id="PF13732">
    <property type="entry name" value="DrrA1-3_C"/>
    <property type="match status" value="1"/>
</dbReference>
<dbReference type="GO" id="GO:0016887">
    <property type="term" value="F:ATP hydrolysis activity"/>
    <property type="evidence" value="ECO:0007669"/>
    <property type="project" value="InterPro"/>
</dbReference>
<keyword evidence="4 5" id="KW-0067">ATP-binding</keyword>
<name>A0A3G9J0J0_9BACL</name>
<dbReference type="PANTHER" id="PTHR43335:SF11">
    <property type="entry name" value="ABC TRANSPORTER RELATED"/>
    <property type="match status" value="1"/>
</dbReference>
<evidence type="ECO:0000313" key="6">
    <source>
        <dbReference type="Proteomes" id="UP000275368"/>
    </source>
</evidence>
<gene>
    <name evidence="5" type="primary">yxlF</name>
    <name evidence="5" type="ORF">Back11_60250</name>
</gene>
<evidence type="ECO:0000313" key="5">
    <source>
        <dbReference type="EMBL" id="BBH24680.1"/>
    </source>
</evidence>
<dbReference type="Proteomes" id="UP000275368">
    <property type="component" value="Chromosome"/>
</dbReference>
<sequence>MPILTSNISKPVTDEGTVHGSVPSLLAVEGLSKSFGAKKAVDHISFTIGEGRCVALLGPNGAGKTTTIRMLTGLLAPTTGTISFPGLADGIDRRQIIGYLPQVPAFYGWMTGREFLLYSAKLCGLSGKEADLLCDSMLQRVGIADAAKRRIGGYSGGMKQRLGLAQALIHRPKLLILDEPVSALDPIGRREVMELLSELKQETTVLFSTHVLHDAEELCDDVLIMRSGHIAISGSMNSLRNQHRQSVLFIETEGDPKSKEWLARWLKQPPKFIQSSVLLMNGNGAKLLVNDIDSARRDILAQVLSAEVQVTRLEFGYSTLEDLFMRVVSES</sequence>
<evidence type="ECO:0000256" key="3">
    <source>
        <dbReference type="ARBA" id="ARBA00022741"/>
    </source>
</evidence>
<evidence type="ECO:0000256" key="2">
    <source>
        <dbReference type="ARBA" id="ARBA00022448"/>
    </source>
</evidence>
<dbReference type="SMART" id="SM00382">
    <property type="entry name" value="AAA"/>
    <property type="match status" value="1"/>
</dbReference>
<proteinExistence type="inferred from homology"/>
<protein>
    <submittedName>
        <fullName evidence="5">Putative ABC transporter ATP-binding protein YxlF</fullName>
    </submittedName>
</protein>
<keyword evidence="6" id="KW-1185">Reference proteome</keyword>
<dbReference type="SUPFAM" id="SSF52540">
    <property type="entry name" value="P-loop containing nucleoside triphosphate hydrolases"/>
    <property type="match status" value="1"/>
</dbReference>
<dbReference type="GO" id="GO:0005524">
    <property type="term" value="F:ATP binding"/>
    <property type="evidence" value="ECO:0007669"/>
    <property type="project" value="UniProtKB-KW"/>
</dbReference>
<evidence type="ECO:0000256" key="4">
    <source>
        <dbReference type="ARBA" id="ARBA00022840"/>
    </source>
</evidence>
<accession>A0A3G9J0J0</accession>
<comment type="similarity">
    <text evidence="1">Belongs to the ABC transporter superfamily.</text>
</comment>
<keyword evidence="2" id="KW-0813">Transport</keyword>
<dbReference type="EMBL" id="AP019308">
    <property type="protein sequence ID" value="BBH24680.1"/>
    <property type="molecule type" value="Genomic_DNA"/>
</dbReference>
<dbReference type="PROSITE" id="PS00211">
    <property type="entry name" value="ABC_TRANSPORTER_1"/>
    <property type="match status" value="1"/>
</dbReference>
<dbReference type="InterPro" id="IPR003439">
    <property type="entry name" value="ABC_transporter-like_ATP-bd"/>
</dbReference>
<dbReference type="PROSITE" id="PS50893">
    <property type="entry name" value="ABC_TRANSPORTER_2"/>
    <property type="match status" value="1"/>
</dbReference>
<dbReference type="InterPro" id="IPR027417">
    <property type="entry name" value="P-loop_NTPase"/>
</dbReference>
<dbReference type="RefSeq" id="WP_125665042.1">
    <property type="nucleotide sequence ID" value="NZ_AP019308.1"/>
</dbReference>
<dbReference type="Gene3D" id="3.40.50.300">
    <property type="entry name" value="P-loop containing nucleotide triphosphate hydrolases"/>
    <property type="match status" value="1"/>
</dbReference>
<dbReference type="InterPro" id="IPR017871">
    <property type="entry name" value="ABC_transporter-like_CS"/>
</dbReference>
<organism evidence="5 6">
    <name type="scientific">Paenibacillus baekrokdamisoli</name>
    <dbReference type="NCBI Taxonomy" id="1712516"/>
    <lineage>
        <taxon>Bacteria</taxon>
        <taxon>Bacillati</taxon>
        <taxon>Bacillota</taxon>
        <taxon>Bacilli</taxon>
        <taxon>Bacillales</taxon>
        <taxon>Paenibacillaceae</taxon>
        <taxon>Paenibacillus</taxon>
    </lineage>
</organism>
<keyword evidence="3" id="KW-0547">Nucleotide-binding</keyword>
<evidence type="ECO:0000256" key="1">
    <source>
        <dbReference type="ARBA" id="ARBA00005417"/>
    </source>
</evidence>
<dbReference type="PANTHER" id="PTHR43335">
    <property type="entry name" value="ABC TRANSPORTER, ATP-BINDING PROTEIN"/>
    <property type="match status" value="1"/>
</dbReference>
<dbReference type="AlphaFoldDB" id="A0A3G9J0J0"/>
<dbReference type="InterPro" id="IPR025302">
    <property type="entry name" value="DrrA1/2-like_C"/>
</dbReference>
<dbReference type="KEGG" id="pbk:Back11_60250"/>
<reference evidence="5 6" key="1">
    <citation type="submission" date="2018-11" db="EMBL/GenBank/DDBJ databases">
        <title>Complete genome sequence of Paenibacillus baekrokdamisoli strain KCTC 33723.</title>
        <authorList>
            <person name="Kang S.W."/>
            <person name="Lee K.C."/>
            <person name="Kim K.K."/>
            <person name="Kim J.S."/>
            <person name="Kim D.S."/>
            <person name="Ko S.H."/>
            <person name="Yang S.H."/>
            <person name="Lee J.S."/>
        </authorList>
    </citation>
    <scope>NUCLEOTIDE SEQUENCE [LARGE SCALE GENOMIC DNA]</scope>
    <source>
        <strain evidence="5 6">KCTC 33723</strain>
    </source>
</reference>
<dbReference type="CDD" id="cd03230">
    <property type="entry name" value="ABC_DR_subfamily_A"/>
    <property type="match status" value="1"/>
</dbReference>